<proteinExistence type="predicted"/>
<dbReference type="PANTHER" id="PTHR47894:SF4">
    <property type="entry name" value="HTH-TYPE TRANSCRIPTIONAL REGULATOR GADX"/>
    <property type="match status" value="1"/>
</dbReference>
<dbReference type="Proteomes" id="UP001243757">
    <property type="component" value="Unassembled WGS sequence"/>
</dbReference>
<reference evidence="6 7" key="1">
    <citation type="submission" date="2023-05" db="EMBL/GenBank/DDBJ databases">
        <title>Pseudodonghicola sp. nov.</title>
        <authorList>
            <person name="Huang J."/>
        </authorList>
    </citation>
    <scope>NUCLEOTIDE SEQUENCE [LARGE SCALE GENOMIC DNA]</scope>
    <source>
        <strain evidence="6 7">IC7</strain>
    </source>
</reference>
<evidence type="ECO:0000313" key="7">
    <source>
        <dbReference type="Proteomes" id="UP001243757"/>
    </source>
</evidence>
<keyword evidence="7" id="KW-1185">Reference proteome</keyword>
<dbReference type="PROSITE" id="PS01124">
    <property type="entry name" value="HTH_ARAC_FAMILY_2"/>
    <property type="match status" value="1"/>
</dbReference>
<comment type="caution">
    <text evidence="6">The sequence shown here is derived from an EMBL/GenBank/DDBJ whole genome shotgun (WGS) entry which is preliminary data.</text>
</comment>
<name>A0ABT7EZ18_9RHOB</name>
<sequence>MTPGGEFMIRAGALDGFRDCGLELGADPAALLTAAGLSGAAVGTPDRLMPVQAFRRALDLAAEASGVARFGLHLSQRQSLATLGAVGYLAAHSASLRQAMRGLSRYIGLHDAALRVRVEEADGRCLWRLDQVAGAPAASVQHSDLAVGLAVKVVRDVLTPRWTPQAIHFRHSRPGDAGLYSRLFRCPVHFEAGFDGLDIACGDMDRPLATADPGLHRVLRSHLDLLLMEQRQPASSRARAVILAEMSRGAVTLEQVAHRLSMSRPSLQRALRIEGCSFQRLLDETRFAVACRYLREGERPLAQIALDLGYAEPAVFTRAFKRICGHTPSDWRRGLRQSPARGLSPASRIAGI</sequence>
<evidence type="ECO:0000259" key="5">
    <source>
        <dbReference type="PROSITE" id="PS01124"/>
    </source>
</evidence>
<evidence type="ECO:0000313" key="6">
    <source>
        <dbReference type="EMBL" id="MDK3017591.1"/>
    </source>
</evidence>
<dbReference type="PANTHER" id="PTHR47894">
    <property type="entry name" value="HTH-TYPE TRANSCRIPTIONAL REGULATOR GADX"/>
    <property type="match status" value="1"/>
</dbReference>
<keyword evidence="2" id="KW-0238">DNA-binding</keyword>
<accession>A0ABT7EZ18</accession>
<evidence type="ECO:0000256" key="4">
    <source>
        <dbReference type="SAM" id="MobiDB-lite"/>
    </source>
</evidence>
<dbReference type="Pfam" id="PF12625">
    <property type="entry name" value="Arabinose_bd"/>
    <property type="match status" value="1"/>
</dbReference>
<feature type="region of interest" description="Disordered" evidence="4">
    <location>
        <begin position="333"/>
        <end position="352"/>
    </location>
</feature>
<keyword evidence="1" id="KW-0805">Transcription regulation</keyword>
<evidence type="ECO:0000256" key="3">
    <source>
        <dbReference type="ARBA" id="ARBA00023163"/>
    </source>
</evidence>
<dbReference type="RefSeq" id="WP_284480403.1">
    <property type="nucleotide sequence ID" value="NZ_JASNJD010000004.1"/>
</dbReference>
<dbReference type="EMBL" id="JASNJD010000004">
    <property type="protein sequence ID" value="MDK3017591.1"/>
    <property type="molecule type" value="Genomic_DNA"/>
</dbReference>
<gene>
    <name evidence="6" type="ORF">QO033_07865</name>
</gene>
<evidence type="ECO:0000256" key="1">
    <source>
        <dbReference type="ARBA" id="ARBA00023015"/>
    </source>
</evidence>
<dbReference type="InterPro" id="IPR018060">
    <property type="entry name" value="HTH_AraC"/>
</dbReference>
<organism evidence="6 7">
    <name type="scientific">Pseudodonghicola flavimaris</name>
    <dbReference type="NCBI Taxonomy" id="3050036"/>
    <lineage>
        <taxon>Bacteria</taxon>
        <taxon>Pseudomonadati</taxon>
        <taxon>Pseudomonadota</taxon>
        <taxon>Alphaproteobacteria</taxon>
        <taxon>Rhodobacterales</taxon>
        <taxon>Paracoccaceae</taxon>
        <taxon>Pseudodonghicola</taxon>
    </lineage>
</organism>
<dbReference type="PRINTS" id="PR00032">
    <property type="entry name" value="HTHARAC"/>
</dbReference>
<feature type="domain" description="HTH araC/xylS-type" evidence="5">
    <location>
        <begin position="236"/>
        <end position="334"/>
    </location>
</feature>
<dbReference type="InterPro" id="IPR020449">
    <property type="entry name" value="Tscrpt_reg_AraC-type_HTH"/>
</dbReference>
<dbReference type="Pfam" id="PF12833">
    <property type="entry name" value="HTH_18"/>
    <property type="match status" value="1"/>
</dbReference>
<evidence type="ECO:0000256" key="2">
    <source>
        <dbReference type="ARBA" id="ARBA00023125"/>
    </source>
</evidence>
<dbReference type="SUPFAM" id="SSF46689">
    <property type="entry name" value="Homeodomain-like"/>
    <property type="match status" value="1"/>
</dbReference>
<keyword evidence="3" id="KW-0804">Transcription</keyword>
<dbReference type="InterPro" id="IPR032687">
    <property type="entry name" value="AraC-type_N"/>
</dbReference>
<dbReference type="InterPro" id="IPR009057">
    <property type="entry name" value="Homeodomain-like_sf"/>
</dbReference>
<dbReference type="SMART" id="SM00342">
    <property type="entry name" value="HTH_ARAC"/>
    <property type="match status" value="1"/>
</dbReference>
<protein>
    <submittedName>
        <fullName evidence="6">AraC family transcriptional regulator</fullName>
    </submittedName>
</protein>
<dbReference type="Gene3D" id="1.10.10.60">
    <property type="entry name" value="Homeodomain-like"/>
    <property type="match status" value="1"/>
</dbReference>